<feature type="non-terminal residue" evidence="7">
    <location>
        <position position="1"/>
    </location>
</feature>
<evidence type="ECO:0000313" key="7">
    <source>
        <dbReference type="EMBL" id="CAF4168793.1"/>
    </source>
</evidence>
<name>A0A8S2RJX7_9BILA</name>
<keyword evidence="3" id="KW-0547">Nucleotide-binding</keyword>
<dbReference type="InterPro" id="IPR005225">
    <property type="entry name" value="Small_GTP-bd"/>
</dbReference>
<evidence type="ECO:0000256" key="5">
    <source>
        <dbReference type="ARBA" id="ARBA00023134"/>
    </source>
</evidence>
<dbReference type="PANTHER" id="PTHR43381">
    <property type="entry name" value="TRANSLATION INITIATION FACTOR IF-2-RELATED"/>
    <property type="match status" value="1"/>
</dbReference>
<dbReference type="GO" id="GO:0003924">
    <property type="term" value="F:GTPase activity"/>
    <property type="evidence" value="ECO:0007669"/>
    <property type="project" value="InterPro"/>
</dbReference>
<dbReference type="GO" id="GO:0005737">
    <property type="term" value="C:cytoplasm"/>
    <property type="evidence" value="ECO:0007669"/>
    <property type="project" value="TreeGrafter"/>
</dbReference>
<comment type="caution">
    <text evidence="7">The sequence shown here is derived from an EMBL/GenBank/DDBJ whole genome shotgun (WGS) entry which is preliminary data.</text>
</comment>
<evidence type="ECO:0000256" key="2">
    <source>
        <dbReference type="ARBA" id="ARBA00022540"/>
    </source>
</evidence>
<comment type="similarity">
    <text evidence="1">Belongs to the TRAFAC class translation factor GTPase superfamily. Classic translation factor GTPase family. IF-2 subfamily.</text>
</comment>
<dbReference type="PROSITE" id="PS51722">
    <property type="entry name" value="G_TR_2"/>
    <property type="match status" value="1"/>
</dbReference>
<dbReference type="Pfam" id="PF00009">
    <property type="entry name" value="GTP_EFTU"/>
    <property type="match status" value="1"/>
</dbReference>
<organism evidence="7 8">
    <name type="scientific">Rotaria magnacalcarata</name>
    <dbReference type="NCBI Taxonomy" id="392030"/>
    <lineage>
        <taxon>Eukaryota</taxon>
        <taxon>Metazoa</taxon>
        <taxon>Spiralia</taxon>
        <taxon>Gnathifera</taxon>
        <taxon>Rotifera</taxon>
        <taxon>Eurotatoria</taxon>
        <taxon>Bdelloidea</taxon>
        <taxon>Philodinida</taxon>
        <taxon>Philodinidae</taxon>
        <taxon>Rotaria</taxon>
    </lineage>
</organism>
<keyword evidence="2" id="KW-0396">Initiation factor</keyword>
<dbReference type="GO" id="GO:0005525">
    <property type="term" value="F:GTP binding"/>
    <property type="evidence" value="ECO:0007669"/>
    <property type="project" value="UniProtKB-KW"/>
</dbReference>
<protein>
    <recommendedName>
        <fullName evidence="6">Tr-type G domain-containing protein</fullName>
    </recommendedName>
</protein>
<reference evidence="7" key="1">
    <citation type="submission" date="2021-02" db="EMBL/GenBank/DDBJ databases">
        <authorList>
            <person name="Nowell W R."/>
        </authorList>
    </citation>
    <scope>NUCLEOTIDE SEQUENCE</scope>
</reference>
<dbReference type="PANTHER" id="PTHR43381:SF20">
    <property type="entry name" value="TRANSLATION INITIATION FACTOR IF-2, MITOCHONDRIAL"/>
    <property type="match status" value="1"/>
</dbReference>
<dbReference type="GO" id="GO:0003743">
    <property type="term" value="F:translation initiation factor activity"/>
    <property type="evidence" value="ECO:0007669"/>
    <property type="project" value="UniProtKB-KW"/>
</dbReference>
<keyword evidence="4" id="KW-0648">Protein biosynthesis</keyword>
<keyword evidence="5" id="KW-0342">GTP-binding</keyword>
<dbReference type="InterPro" id="IPR015760">
    <property type="entry name" value="TIF_IF2"/>
</dbReference>
<dbReference type="EMBL" id="CAJOBI010013039">
    <property type="protein sequence ID" value="CAF4168793.1"/>
    <property type="molecule type" value="Genomic_DNA"/>
</dbReference>
<dbReference type="NCBIfam" id="TIGR00231">
    <property type="entry name" value="small_GTP"/>
    <property type="match status" value="1"/>
</dbReference>
<dbReference type="Proteomes" id="UP000676336">
    <property type="component" value="Unassembled WGS sequence"/>
</dbReference>
<dbReference type="SUPFAM" id="SSF52540">
    <property type="entry name" value="P-loop containing nucleoside triphosphate hydrolases"/>
    <property type="match status" value="1"/>
</dbReference>
<gene>
    <name evidence="7" type="ORF">SMN809_LOCUS20507</name>
</gene>
<evidence type="ECO:0000256" key="4">
    <source>
        <dbReference type="ARBA" id="ARBA00022917"/>
    </source>
</evidence>
<dbReference type="Gene3D" id="3.40.50.300">
    <property type="entry name" value="P-loop containing nucleotide triphosphate hydrolases"/>
    <property type="match status" value="1"/>
</dbReference>
<evidence type="ECO:0000256" key="3">
    <source>
        <dbReference type="ARBA" id="ARBA00022741"/>
    </source>
</evidence>
<evidence type="ECO:0000256" key="1">
    <source>
        <dbReference type="ARBA" id="ARBA00007733"/>
    </source>
</evidence>
<proteinExistence type="inferred from homology"/>
<evidence type="ECO:0000313" key="8">
    <source>
        <dbReference type="Proteomes" id="UP000676336"/>
    </source>
</evidence>
<feature type="domain" description="Tr-type G" evidence="6">
    <location>
        <begin position="1"/>
        <end position="75"/>
    </location>
</feature>
<dbReference type="InterPro" id="IPR027417">
    <property type="entry name" value="P-loop_NTPase"/>
</dbReference>
<evidence type="ECO:0000259" key="6">
    <source>
        <dbReference type="PROSITE" id="PS51722"/>
    </source>
</evidence>
<dbReference type="InterPro" id="IPR000795">
    <property type="entry name" value="T_Tr_GTP-bd_dom"/>
</dbReference>
<sequence length="75" mass="7890">MRARGAQVTDIVVLVVAADDGVMPQTVESIAHANRAKVPIVVAINKIDKADANVKHTETMLAEQGLQLESIGGDV</sequence>
<dbReference type="AlphaFoldDB" id="A0A8S2RJX7"/>
<accession>A0A8S2RJX7</accession>